<gene>
    <name evidence="1" type="ORF">Cgig2_017747</name>
</gene>
<dbReference type="EMBL" id="JAKOGI010000009">
    <property type="protein sequence ID" value="KAJ8451356.1"/>
    <property type="molecule type" value="Genomic_DNA"/>
</dbReference>
<sequence length="238" mass="27313">MLLLRNWYKHRAVKGGPCRSYWERRVVLRRAWVVLTSLVLTSSFTRLDIIAWRYLRCASFAKQPLQNEDKLHRLFQGRCATGERSVSAAMMSKSSEALKRADAVLVDTKEGSGDSGEMQCHDQGNMDISIDNESRRNQKIDKCLDVLNKIMSCEVQSSTPPAPPPPPPPQKSLYDKIYDKLCEFDQVNMRGDIYIYHAMKTIMENHHEEFFLALRTATMVEAYLDEHVDIAKVFAHMG</sequence>
<name>A0A9Q1KYX8_9CARY</name>
<evidence type="ECO:0000313" key="1">
    <source>
        <dbReference type="EMBL" id="KAJ8451356.1"/>
    </source>
</evidence>
<comment type="caution">
    <text evidence="1">The sequence shown here is derived from an EMBL/GenBank/DDBJ whole genome shotgun (WGS) entry which is preliminary data.</text>
</comment>
<organism evidence="1 2">
    <name type="scientific">Carnegiea gigantea</name>
    <dbReference type="NCBI Taxonomy" id="171969"/>
    <lineage>
        <taxon>Eukaryota</taxon>
        <taxon>Viridiplantae</taxon>
        <taxon>Streptophyta</taxon>
        <taxon>Embryophyta</taxon>
        <taxon>Tracheophyta</taxon>
        <taxon>Spermatophyta</taxon>
        <taxon>Magnoliopsida</taxon>
        <taxon>eudicotyledons</taxon>
        <taxon>Gunneridae</taxon>
        <taxon>Pentapetalae</taxon>
        <taxon>Caryophyllales</taxon>
        <taxon>Cactineae</taxon>
        <taxon>Cactaceae</taxon>
        <taxon>Cactoideae</taxon>
        <taxon>Echinocereeae</taxon>
        <taxon>Carnegiea</taxon>
    </lineage>
</organism>
<evidence type="ECO:0000313" key="2">
    <source>
        <dbReference type="Proteomes" id="UP001153076"/>
    </source>
</evidence>
<protein>
    <submittedName>
        <fullName evidence="1">Uncharacterized protein</fullName>
    </submittedName>
</protein>
<proteinExistence type="predicted"/>
<dbReference type="AlphaFoldDB" id="A0A9Q1KYX8"/>
<accession>A0A9Q1KYX8</accession>
<reference evidence="1" key="1">
    <citation type="submission" date="2022-04" db="EMBL/GenBank/DDBJ databases">
        <title>Carnegiea gigantea Genome sequencing and assembly v2.</title>
        <authorList>
            <person name="Copetti D."/>
            <person name="Sanderson M.J."/>
            <person name="Burquez A."/>
            <person name="Wojciechowski M.F."/>
        </authorList>
    </citation>
    <scope>NUCLEOTIDE SEQUENCE</scope>
    <source>
        <strain evidence="1">SGP5-SGP5p</strain>
        <tissue evidence="1">Aerial part</tissue>
    </source>
</reference>
<dbReference type="Proteomes" id="UP001153076">
    <property type="component" value="Unassembled WGS sequence"/>
</dbReference>
<keyword evidence="2" id="KW-1185">Reference proteome</keyword>